<name>A0A9X1L748_9PROT</name>
<dbReference type="AlphaFoldDB" id="A0A9X1L748"/>
<sequence length="116" mass="13725">MTDSTRSPLLPPQPSLAHRALRRLRELPATLAARLPIALWTEVFLWQVKRGIARRRGQPLQFKSPPPGYRYPTKEEWDERVRQDERRRREGGMFVSYSRWVRIDDAEARKDNSDGR</sequence>
<comment type="caution">
    <text evidence="1">The sequence shown here is derived from an EMBL/GenBank/DDBJ whole genome shotgun (WGS) entry which is preliminary data.</text>
</comment>
<evidence type="ECO:0000313" key="2">
    <source>
        <dbReference type="Proteomes" id="UP001139311"/>
    </source>
</evidence>
<reference evidence="1" key="1">
    <citation type="submission" date="2021-10" db="EMBL/GenBank/DDBJ databases">
        <title>Roseicella aerolatum sp. nov., isolated from aerosols of e-waste dismantling site.</title>
        <authorList>
            <person name="Qin T."/>
        </authorList>
    </citation>
    <scope>NUCLEOTIDE SEQUENCE</scope>
    <source>
        <strain evidence="1">GB24</strain>
    </source>
</reference>
<dbReference type="EMBL" id="JAJAQI010000006">
    <property type="protein sequence ID" value="MCB4821169.1"/>
    <property type="molecule type" value="Genomic_DNA"/>
</dbReference>
<protein>
    <submittedName>
        <fullName evidence="1">Uncharacterized protein</fullName>
    </submittedName>
</protein>
<dbReference type="RefSeq" id="WP_226605508.1">
    <property type="nucleotide sequence ID" value="NZ_JAJAQI010000006.1"/>
</dbReference>
<dbReference type="Proteomes" id="UP001139311">
    <property type="component" value="Unassembled WGS sequence"/>
</dbReference>
<organism evidence="1 2">
    <name type="scientific">Roseicella aerolata</name>
    <dbReference type="NCBI Taxonomy" id="2883479"/>
    <lineage>
        <taxon>Bacteria</taxon>
        <taxon>Pseudomonadati</taxon>
        <taxon>Pseudomonadota</taxon>
        <taxon>Alphaproteobacteria</taxon>
        <taxon>Acetobacterales</taxon>
        <taxon>Roseomonadaceae</taxon>
        <taxon>Roseicella</taxon>
    </lineage>
</organism>
<gene>
    <name evidence="1" type="ORF">LHA35_05410</name>
</gene>
<proteinExistence type="predicted"/>
<evidence type="ECO:0000313" key="1">
    <source>
        <dbReference type="EMBL" id="MCB4821169.1"/>
    </source>
</evidence>
<accession>A0A9X1L748</accession>
<keyword evidence="2" id="KW-1185">Reference proteome</keyword>